<dbReference type="EMBL" id="UETC01000009">
    <property type="protein sequence ID" value="SSA49311.1"/>
    <property type="molecule type" value="Genomic_DNA"/>
</dbReference>
<evidence type="ECO:0000256" key="2">
    <source>
        <dbReference type="SAM" id="SignalP"/>
    </source>
</evidence>
<protein>
    <submittedName>
        <fullName evidence="3">Putative secreted protein</fullName>
    </submittedName>
    <submittedName>
        <fullName evidence="4">VPLPA-CTERM protein sorting domain-containing protein</fullName>
    </submittedName>
</protein>
<evidence type="ECO:0000256" key="1">
    <source>
        <dbReference type="SAM" id="Phobius"/>
    </source>
</evidence>
<keyword evidence="1" id="KW-0472">Membrane</keyword>
<organism evidence="4 6">
    <name type="scientific">Jannaschia seohaensis</name>
    <dbReference type="NCBI Taxonomy" id="475081"/>
    <lineage>
        <taxon>Bacteria</taxon>
        <taxon>Pseudomonadati</taxon>
        <taxon>Pseudomonadota</taxon>
        <taxon>Alphaproteobacteria</taxon>
        <taxon>Rhodobacterales</taxon>
        <taxon>Roseobacteraceae</taxon>
        <taxon>Jannaschia</taxon>
    </lineage>
</organism>
<sequence>MRAFLPIAALAVSLAGPAASAVVINIGGVEGGGSTTLTFSGSTQTQGNGSVRATGALGWSETDAFQPFRSDSIPFLSDTTIQDVIYTLTGTPTLTIGAETRTLTQLFLDSDAGTLSGSDDLGLRVGSELVYSSGQTVTFSGSGTIALDITSFNYGTYTNGGSSLNRIGVLAPEDDVTFIVAPTPVPTPAALPLLLAALGGLALFRRRT</sequence>
<dbReference type="InterPro" id="IPR022472">
    <property type="entry name" value="VPLPA-CTERM"/>
</dbReference>
<gene>
    <name evidence="3" type="ORF">BCF38_109126</name>
    <name evidence="4" type="ORF">SAMN05421539_109126</name>
</gene>
<evidence type="ECO:0000313" key="3">
    <source>
        <dbReference type="EMBL" id="PWJ16241.1"/>
    </source>
</evidence>
<dbReference type="Proteomes" id="UP000251571">
    <property type="component" value="Unassembled WGS sequence"/>
</dbReference>
<dbReference type="NCBIfam" id="TIGR03370">
    <property type="entry name" value="VPLPA-CTERM"/>
    <property type="match status" value="1"/>
</dbReference>
<evidence type="ECO:0000313" key="6">
    <source>
        <dbReference type="Proteomes" id="UP000251571"/>
    </source>
</evidence>
<feature type="chain" id="PRO_5036058950" evidence="2">
    <location>
        <begin position="22"/>
        <end position="208"/>
    </location>
</feature>
<name>A0A2Y9AYQ4_9RHOB</name>
<keyword evidence="2" id="KW-0732">Signal</keyword>
<accession>A0A2Y9AYQ4</accession>
<reference evidence="4 6" key="1">
    <citation type="submission" date="2016-10" db="EMBL/GenBank/DDBJ databases">
        <authorList>
            <person name="Cai Z."/>
        </authorList>
    </citation>
    <scope>NUCLEOTIDE SEQUENCE [LARGE SCALE GENOMIC DNA]</scope>
    <source>
        <strain evidence="4 6">DSM 25227</strain>
    </source>
</reference>
<evidence type="ECO:0000313" key="5">
    <source>
        <dbReference type="Proteomes" id="UP000245839"/>
    </source>
</evidence>
<reference evidence="3 5" key="2">
    <citation type="submission" date="2018-03" db="EMBL/GenBank/DDBJ databases">
        <title>Genomic Encyclopedia of Archaeal and Bacterial Type Strains, Phase II (KMG-II): from individual species to whole genera.</title>
        <authorList>
            <person name="Goeker M."/>
        </authorList>
    </citation>
    <scope>NUCLEOTIDE SEQUENCE [LARGE SCALE GENOMIC DNA]</scope>
    <source>
        <strain evidence="3 5">DSM 25227</strain>
    </source>
</reference>
<keyword evidence="1" id="KW-0812">Transmembrane</keyword>
<proteinExistence type="predicted"/>
<dbReference type="Proteomes" id="UP000245839">
    <property type="component" value="Unassembled WGS sequence"/>
</dbReference>
<feature type="signal peptide" evidence="2">
    <location>
        <begin position="1"/>
        <end position="21"/>
    </location>
</feature>
<dbReference type="EMBL" id="QGDJ01000009">
    <property type="protein sequence ID" value="PWJ16241.1"/>
    <property type="molecule type" value="Genomic_DNA"/>
</dbReference>
<keyword evidence="5" id="KW-1185">Reference proteome</keyword>
<evidence type="ECO:0000313" key="4">
    <source>
        <dbReference type="EMBL" id="SSA49311.1"/>
    </source>
</evidence>
<keyword evidence="1" id="KW-1133">Transmembrane helix</keyword>
<feature type="transmembrane region" description="Helical" evidence="1">
    <location>
        <begin position="185"/>
        <end position="204"/>
    </location>
</feature>
<dbReference type="AlphaFoldDB" id="A0A2Y9AYQ4"/>